<dbReference type="Pfam" id="PF01565">
    <property type="entry name" value="FAD_binding_4"/>
    <property type="match status" value="1"/>
</dbReference>
<gene>
    <name evidence="5" type="ORF">JAAARDRAFT_169472</name>
</gene>
<dbReference type="InterPro" id="IPR036318">
    <property type="entry name" value="FAD-bd_PCMH-like_sf"/>
</dbReference>
<dbReference type="HOGENOM" id="CLU_018354_4_4_1"/>
<dbReference type="InterPro" id="IPR012951">
    <property type="entry name" value="BBE"/>
</dbReference>
<evidence type="ECO:0000313" key="6">
    <source>
        <dbReference type="Proteomes" id="UP000027265"/>
    </source>
</evidence>
<protein>
    <recommendedName>
        <fullName evidence="4">FAD-binding PCMH-type domain-containing protein</fullName>
    </recommendedName>
</protein>
<evidence type="ECO:0000256" key="3">
    <source>
        <dbReference type="SAM" id="SignalP"/>
    </source>
</evidence>
<dbReference type="GO" id="GO:0016491">
    <property type="term" value="F:oxidoreductase activity"/>
    <property type="evidence" value="ECO:0007669"/>
    <property type="project" value="UniProtKB-KW"/>
</dbReference>
<dbReference type="InterPro" id="IPR016169">
    <property type="entry name" value="FAD-bd_PCMH_sub2"/>
</dbReference>
<dbReference type="Gene3D" id="3.30.465.10">
    <property type="match status" value="2"/>
</dbReference>
<dbReference type="PANTHER" id="PTHR13878:SF91">
    <property type="entry name" value="FAD BINDING DOMAIN PROTEIN (AFU_ORTHOLOGUE AFUA_6G12070)-RELATED"/>
    <property type="match status" value="1"/>
</dbReference>
<dbReference type="OrthoDB" id="9983560at2759"/>
<dbReference type="InterPro" id="IPR006094">
    <property type="entry name" value="Oxid_FAD_bind_N"/>
</dbReference>
<dbReference type="InterPro" id="IPR050432">
    <property type="entry name" value="FAD-linked_Oxidoreductases_BP"/>
</dbReference>
<dbReference type="PANTHER" id="PTHR13878">
    <property type="entry name" value="GULONOLACTONE OXIDASE"/>
    <property type="match status" value="1"/>
</dbReference>
<proteinExistence type="inferred from homology"/>
<feature type="chain" id="PRO_5001644134" description="FAD-binding PCMH-type domain-containing protein" evidence="3">
    <location>
        <begin position="20"/>
        <end position="578"/>
    </location>
</feature>
<keyword evidence="6" id="KW-1185">Reference proteome</keyword>
<evidence type="ECO:0000256" key="1">
    <source>
        <dbReference type="ARBA" id="ARBA00005466"/>
    </source>
</evidence>
<feature type="signal peptide" evidence="3">
    <location>
        <begin position="1"/>
        <end position="19"/>
    </location>
</feature>
<keyword evidence="2" id="KW-0560">Oxidoreductase</keyword>
<dbReference type="AlphaFoldDB" id="A0A067QLM9"/>
<feature type="domain" description="FAD-binding PCMH-type" evidence="4">
    <location>
        <begin position="122"/>
        <end position="307"/>
    </location>
</feature>
<dbReference type="Pfam" id="PF08031">
    <property type="entry name" value="BBE"/>
    <property type="match status" value="1"/>
</dbReference>
<dbReference type="InterPro" id="IPR016166">
    <property type="entry name" value="FAD-bd_PCMH"/>
</dbReference>
<dbReference type="GO" id="GO:0071949">
    <property type="term" value="F:FAD binding"/>
    <property type="evidence" value="ECO:0007669"/>
    <property type="project" value="InterPro"/>
</dbReference>
<sequence>MQPFLWLSFFLSPLTYRLGGVTDPKCRCTYGQACWPSSSTFSQLASQLSQPLIYPIPPESACYPSSHPSGNCSAVLQGTRDGNWRSSQSGSMQATNFETFIFDNGTISACYLNTTLGIPCQQGSVPVIGVDARTVQDVQAGVKFAAEHNLRLVVKNTGHDFLGRSTARGSFLLWTHNMKNISFNDTFTPTGAPASEQYNAITLEAGVQWHEAYSAAEANGRLIIGGVSIGGSVGAAGGWVLGGGHSALSPAYGLGVDNVLQFTIVTSDGQHLVANANSHPDLFWALRGGGGGTFGVVTSVTYRTYPSAPVIGVFFVANTADNATLRSLYTDYVRTTPALADAGWGGYGYFQPNGLSFAYINPKLSWGQANTSLDTFMNSAMNLTGYGLDIQAALTVPFPSVYSWFSTIFAAGVEQVGSNIEIGSRLLPRDVVVNDVEKVVDTIMSPTLTSMNPSWLLVAGGNVSKVDPDSTGLNPAWRDAIVHFAMGVGWPDGTLATEIQALRGRVSQALVALNDLAPNSGAYLNEASLYEQNWQYTFFGSHYEKLKSIKHLYDPKSLFVVASGVGSEEWDDTLNCRK</sequence>
<evidence type="ECO:0000313" key="5">
    <source>
        <dbReference type="EMBL" id="KDQ63536.1"/>
    </source>
</evidence>
<dbReference type="EMBL" id="KL197710">
    <property type="protein sequence ID" value="KDQ63536.1"/>
    <property type="molecule type" value="Genomic_DNA"/>
</dbReference>
<accession>A0A067QLM9</accession>
<reference evidence="6" key="1">
    <citation type="journal article" date="2014" name="Proc. Natl. Acad. Sci. U.S.A.">
        <title>Extensive sampling of basidiomycete genomes demonstrates inadequacy of the white-rot/brown-rot paradigm for wood decay fungi.</title>
        <authorList>
            <person name="Riley R."/>
            <person name="Salamov A.A."/>
            <person name="Brown D.W."/>
            <person name="Nagy L.G."/>
            <person name="Floudas D."/>
            <person name="Held B.W."/>
            <person name="Levasseur A."/>
            <person name="Lombard V."/>
            <person name="Morin E."/>
            <person name="Otillar R."/>
            <person name="Lindquist E.A."/>
            <person name="Sun H."/>
            <person name="LaButti K.M."/>
            <person name="Schmutz J."/>
            <person name="Jabbour D."/>
            <person name="Luo H."/>
            <person name="Baker S.E."/>
            <person name="Pisabarro A.G."/>
            <person name="Walton J.D."/>
            <person name="Blanchette R.A."/>
            <person name="Henrissat B."/>
            <person name="Martin F."/>
            <person name="Cullen D."/>
            <person name="Hibbett D.S."/>
            <person name="Grigoriev I.V."/>
        </authorList>
    </citation>
    <scope>NUCLEOTIDE SEQUENCE [LARGE SCALE GENOMIC DNA]</scope>
    <source>
        <strain evidence="6">MUCL 33604</strain>
    </source>
</reference>
<evidence type="ECO:0000259" key="4">
    <source>
        <dbReference type="PROSITE" id="PS51387"/>
    </source>
</evidence>
<dbReference type="STRING" id="933084.A0A067QLM9"/>
<comment type="similarity">
    <text evidence="1">Belongs to the oxygen-dependent FAD-linked oxidoreductase family.</text>
</comment>
<name>A0A067QLM9_9AGAM</name>
<organism evidence="5 6">
    <name type="scientific">Jaapia argillacea MUCL 33604</name>
    <dbReference type="NCBI Taxonomy" id="933084"/>
    <lineage>
        <taxon>Eukaryota</taxon>
        <taxon>Fungi</taxon>
        <taxon>Dikarya</taxon>
        <taxon>Basidiomycota</taxon>
        <taxon>Agaricomycotina</taxon>
        <taxon>Agaricomycetes</taxon>
        <taxon>Agaricomycetidae</taxon>
        <taxon>Jaapiales</taxon>
        <taxon>Jaapiaceae</taxon>
        <taxon>Jaapia</taxon>
    </lineage>
</organism>
<dbReference type="SUPFAM" id="SSF56176">
    <property type="entry name" value="FAD-binding/transporter-associated domain-like"/>
    <property type="match status" value="1"/>
</dbReference>
<dbReference type="Proteomes" id="UP000027265">
    <property type="component" value="Unassembled WGS sequence"/>
</dbReference>
<keyword evidence="3" id="KW-0732">Signal</keyword>
<dbReference type="PROSITE" id="PS51387">
    <property type="entry name" value="FAD_PCMH"/>
    <property type="match status" value="1"/>
</dbReference>
<evidence type="ECO:0000256" key="2">
    <source>
        <dbReference type="ARBA" id="ARBA00023002"/>
    </source>
</evidence>
<dbReference type="InParanoid" id="A0A067QLM9"/>